<sequence length="101" mass="11705">MVGHERVTVAGKNIFRRIPLIGADRLNPKGGVTRSREFDRLAPRVWRVRRQSHIGIIQFVRFRDGRCQSERMDLGFSIWLLFGLGGEKRGDALLPRRHANR</sequence>
<evidence type="ECO:0000313" key="2">
    <source>
        <dbReference type="Proteomes" id="UP000813824"/>
    </source>
</evidence>
<protein>
    <submittedName>
        <fullName evidence="1">Uncharacterized protein</fullName>
    </submittedName>
</protein>
<evidence type="ECO:0000313" key="1">
    <source>
        <dbReference type="EMBL" id="KAH8092160.1"/>
    </source>
</evidence>
<organism evidence="1 2">
    <name type="scientific">Cristinia sonorae</name>
    <dbReference type="NCBI Taxonomy" id="1940300"/>
    <lineage>
        <taxon>Eukaryota</taxon>
        <taxon>Fungi</taxon>
        <taxon>Dikarya</taxon>
        <taxon>Basidiomycota</taxon>
        <taxon>Agaricomycotina</taxon>
        <taxon>Agaricomycetes</taxon>
        <taxon>Agaricomycetidae</taxon>
        <taxon>Agaricales</taxon>
        <taxon>Pleurotineae</taxon>
        <taxon>Stephanosporaceae</taxon>
        <taxon>Cristinia</taxon>
    </lineage>
</organism>
<comment type="caution">
    <text evidence="1">The sequence shown here is derived from an EMBL/GenBank/DDBJ whole genome shotgun (WGS) entry which is preliminary data.</text>
</comment>
<dbReference type="EMBL" id="JAEVFJ010000033">
    <property type="protein sequence ID" value="KAH8092160.1"/>
    <property type="molecule type" value="Genomic_DNA"/>
</dbReference>
<keyword evidence="2" id="KW-1185">Reference proteome</keyword>
<reference evidence="1" key="1">
    <citation type="journal article" date="2021" name="New Phytol.">
        <title>Evolutionary innovations through gain and loss of genes in the ectomycorrhizal Boletales.</title>
        <authorList>
            <person name="Wu G."/>
            <person name="Miyauchi S."/>
            <person name="Morin E."/>
            <person name="Kuo A."/>
            <person name="Drula E."/>
            <person name="Varga T."/>
            <person name="Kohler A."/>
            <person name="Feng B."/>
            <person name="Cao Y."/>
            <person name="Lipzen A."/>
            <person name="Daum C."/>
            <person name="Hundley H."/>
            <person name="Pangilinan J."/>
            <person name="Johnson J."/>
            <person name="Barry K."/>
            <person name="LaButti K."/>
            <person name="Ng V."/>
            <person name="Ahrendt S."/>
            <person name="Min B."/>
            <person name="Choi I.G."/>
            <person name="Park H."/>
            <person name="Plett J.M."/>
            <person name="Magnuson J."/>
            <person name="Spatafora J.W."/>
            <person name="Nagy L.G."/>
            <person name="Henrissat B."/>
            <person name="Grigoriev I.V."/>
            <person name="Yang Z.L."/>
            <person name="Xu J."/>
            <person name="Martin F.M."/>
        </authorList>
    </citation>
    <scope>NUCLEOTIDE SEQUENCE</scope>
    <source>
        <strain evidence="1">KKN 215</strain>
    </source>
</reference>
<name>A0A8K0UIB2_9AGAR</name>
<accession>A0A8K0UIB2</accession>
<proteinExistence type="predicted"/>
<dbReference type="AlphaFoldDB" id="A0A8K0UIB2"/>
<gene>
    <name evidence="1" type="ORF">BXZ70DRAFT_1079578</name>
</gene>
<dbReference type="Proteomes" id="UP000813824">
    <property type="component" value="Unassembled WGS sequence"/>
</dbReference>